<dbReference type="EMBL" id="BOPC01000023">
    <property type="protein sequence ID" value="GIJ26632.1"/>
    <property type="molecule type" value="Genomic_DNA"/>
</dbReference>
<comment type="caution">
    <text evidence="1">The sequence shown here is derived from an EMBL/GenBank/DDBJ whole genome shotgun (WGS) entry which is preliminary data.</text>
</comment>
<proteinExistence type="predicted"/>
<evidence type="ECO:0000313" key="1">
    <source>
        <dbReference type="EMBL" id="GIJ26632.1"/>
    </source>
</evidence>
<dbReference type="InterPro" id="IPR018727">
    <property type="entry name" value="DUF2267"/>
</dbReference>
<keyword evidence="2" id="KW-1185">Reference proteome</keyword>
<accession>A0ABQ4J8X7</accession>
<sequence length="124" mass="12980">MRFPLFVDAVSRRSGLPPDLAAIVARAVLQTVVERMTGLSTDPTGYLPAEFGNASAPQGPEDFLRRVGQRAGVDQQVAGAGAAAVFATLREAVTVDEFREMVSRLPTTADGTVDPLAGPDEVGP</sequence>
<dbReference type="InterPro" id="IPR038282">
    <property type="entry name" value="DUF2267_sf"/>
</dbReference>
<dbReference type="Gene3D" id="1.10.490.110">
    <property type="entry name" value="Uncharacterized conserved protein DUF2267"/>
    <property type="match status" value="1"/>
</dbReference>
<dbReference type="Pfam" id="PF10025">
    <property type="entry name" value="DUF2267"/>
    <property type="match status" value="1"/>
</dbReference>
<gene>
    <name evidence="1" type="ORF">Vqi01_17940</name>
</gene>
<name>A0ABQ4J8X7_9ACTN</name>
<reference evidence="1 2" key="1">
    <citation type="submission" date="2021-01" db="EMBL/GenBank/DDBJ databases">
        <title>Whole genome shotgun sequence of Verrucosispora qiuiae NBRC 106684.</title>
        <authorList>
            <person name="Komaki H."/>
            <person name="Tamura T."/>
        </authorList>
    </citation>
    <scope>NUCLEOTIDE SEQUENCE [LARGE SCALE GENOMIC DNA]</scope>
    <source>
        <strain evidence="1 2">NBRC 106684</strain>
    </source>
</reference>
<evidence type="ECO:0000313" key="2">
    <source>
        <dbReference type="Proteomes" id="UP000653076"/>
    </source>
</evidence>
<organism evidence="1 2">
    <name type="scientific">Micromonospora qiuiae</name>
    <dbReference type="NCBI Taxonomy" id="502268"/>
    <lineage>
        <taxon>Bacteria</taxon>
        <taxon>Bacillati</taxon>
        <taxon>Actinomycetota</taxon>
        <taxon>Actinomycetes</taxon>
        <taxon>Micromonosporales</taxon>
        <taxon>Micromonosporaceae</taxon>
        <taxon>Micromonospora</taxon>
    </lineage>
</organism>
<dbReference type="RefSeq" id="WP_204034191.1">
    <property type="nucleotide sequence ID" value="NZ_BOPC01000023.1"/>
</dbReference>
<evidence type="ECO:0008006" key="3">
    <source>
        <dbReference type="Google" id="ProtNLM"/>
    </source>
</evidence>
<protein>
    <recommendedName>
        <fullName evidence="3">DUF2267 domain-containing protein</fullName>
    </recommendedName>
</protein>
<dbReference type="Proteomes" id="UP000653076">
    <property type="component" value="Unassembled WGS sequence"/>
</dbReference>